<keyword evidence="2" id="KW-0175">Coiled coil</keyword>
<feature type="region of interest" description="Disordered" evidence="3">
    <location>
        <begin position="1"/>
        <end position="29"/>
    </location>
</feature>
<evidence type="ECO:0000313" key="6">
    <source>
        <dbReference type="Proteomes" id="UP001632037"/>
    </source>
</evidence>
<comment type="caution">
    <text evidence="5">The sequence shown here is derived from an EMBL/GenBank/DDBJ whole genome shotgun (WGS) entry which is preliminary data.</text>
</comment>
<organism evidence="5 6">
    <name type="scientific">Phytophthora oleae</name>
    <dbReference type="NCBI Taxonomy" id="2107226"/>
    <lineage>
        <taxon>Eukaryota</taxon>
        <taxon>Sar</taxon>
        <taxon>Stramenopiles</taxon>
        <taxon>Oomycota</taxon>
        <taxon>Peronosporomycetes</taxon>
        <taxon>Peronosporales</taxon>
        <taxon>Peronosporaceae</taxon>
        <taxon>Phytophthora</taxon>
    </lineage>
</organism>
<evidence type="ECO:0000313" key="5">
    <source>
        <dbReference type="EMBL" id="KAL3662497.1"/>
    </source>
</evidence>
<evidence type="ECO:0000256" key="2">
    <source>
        <dbReference type="SAM" id="Coils"/>
    </source>
</evidence>
<keyword evidence="6" id="KW-1185">Reference proteome</keyword>
<name>A0ABD3F960_9STRA</name>
<protein>
    <recommendedName>
        <fullName evidence="4">RING-type domain-containing protein</fullName>
    </recommendedName>
</protein>
<dbReference type="SUPFAM" id="SSF57850">
    <property type="entry name" value="RING/U-box"/>
    <property type="match status" value="1"/>
</dbReference>
<dbReference type="PROSITE" id="PS50089">
    <property type="entry name" value="ZF_RING_2"/>
    <property type="match status" value="1"/>
</dbReference>
<gene>
    <name evidence="5" type="ORF">V7S43_012352</name>
</gene>
<sequence>MSNYSEDGWSLVSEDEDVQSNMSFDEVDPEPEVQVEFDQEVAVLKVETSVSTCTEAVLSTPEDDVVSLLADNGTTRSAAGYSREISVSLLSPTHQDWYVSAPPEFSSPSSTHASSKRNIKLAFIGTDVRPKLFPERLRTLARAMRPRREDVLSPIFTEVTPFLKQDQCTQVNLEVSVDHSHENRAALLRDALDRAMTMANQLRAKTQDNERFSFRIAELESKATKSEQQSRRSSMKLKMNERSLALAKQQTQLTVEYQDNLKAISDSLRRENAQLSAQNAVLRGEDGALAVRSLDELDELESMLARGMENVRAALRAKYRAAVEKNREKELCVVCFEKPVSVVLLPCRHQVLCASCAVRVPICPIDRKDIQDKVLTYGLNAYADSNE</sequence>
<keyword evidence="1" id="KW-0862">Zinc</keyword>
<dbReference type="AlphaFoldDB" id="A0ABD3F960"/>
<accession>A0ABD3F960</accession>
<keyword evidence="1" id="KW-0863">Zinc-finger</keyword>
<evidence type="ECO:0000256" key="1">
    <source>
        <dbReference type="PROSITE-ProRule" id="PRU00175"/>
    </source>
</evidence>
<reference evidence="5 6" key="1">
    <citation type="submission" date="2024-09" db="EMBL/GenBank/DDBJ databases">
        <title>Genome sequencing and assembly of Phytophthora oleae, isolate VK10A, causative agent of rot of olive drupes.</title>
        <authorList>
            <person name="Conti Taguali S."/>
            <person name="Riolo M."/>
            <person name="La Spada F."/>
            <person name="Cacciola S.O."/>
            <person name="Dionisio G."/>
        </authorList>
    </citation>
    <scope>NUCLEOTIDE SEQUENCE [LARGE SCALE GENOMIC DNA]</scope>
    <source>
        <strain evidence="5 6">VK10A</strain>
    </source>
</reference>
<dbReference type="GO" id="GO:0008270">
    <property type="term" value="F:zinc ion binding"/>
    <property type="evidence" value="ECO:0007669"/>
    <property type="project" value="UniProtKB-KW"/>
</dbReference>
<dbReference type="InterPro" id="IPR001841">
    <property type="entry name" value="Znf_RING"/>
</dbReference>
<evidence type="ECO:0000259" key="4">
    <source>
        <dbReference type="PROSITE" id="PS50089"/>
    </source>
</evidence>
<keyword evidence="1" id="KW-0479">Metal-binding</keyword>
<dbReference type="InterPro" id="IPR013083">
    <property type="entry name" value="Znf_RING/FYVE/PHD"/>
</dbReference>
<dbReference type="Pfam" id="PF13920">
    <property type="entry name" value="zf-C3HC4_3"/>
    <property type="match status" value="1"/>
</dbReference>
<dbReference type="PANTHER" id="PTHR22696">
    <property type="entry name" value="E3 UBIQUITIN-PROTEIN LIGASE RNF26"/>
    <property type="match status" value="1"/>
</dbReference>
<dbReference type="EMBL" id="JBIMZQ010000031">
    <property type="protein sequence ID" value="KAL3662497.1"/>
    <property type="molecule type" value="Genomic_DNA"/>
</dbReference>
<dbReference type="SMART" id="SM00184">
    <property type="entry name" value="RING"/>
    <property type="match status" value="1"/>
</dbReference>
<feature type="coiled-coil region" evidence="2">
    <location>
        <begin position="258"/>
        <end position="285"/>
    </location>
</feature>
<feature type="domain" description="RING-type" evidence="4">
    <location>
        <begin position="332"/>
        <end position="367"/>
    </location>
</feature>
<dbReference type="Proteomes" id="UP001632037">
    <property type="component" value="Unassembled WGS sequence"/>
</dbReference>
<dbReference type="Gene3D" id="3.30.40.10">
    <property type="entry name" value="Zinc/RING finger domain, C3HC4 (zinc finger)"/>
    <property type="match status" value="1"/>
</dbReference>
<proteinExistence type="predicted"/>
<evidence type="ECO:0000256" key="3">
    <source>
        <dbReference type="SAM" id="MobiDB-lite"/>
    </source>
</evidence>